<dbReference type="eggNOG" id="COG2353">
    <property type="taxonomic scope" value="Bacteria"/>
</dbReference>
<gene>
    <name evidence="3" type="ORF">BegalDRAFT_3400</name>
</gene>
<dbReference type="AlphaFoldDB" id="I3CKS5"/>
<feature type="domain" description="Lipid/polyisoprenoid-binding YceI-like" evidence="2">
    <location>
        <begin position="25"/>
        <end position="186"/>
    </location>
</feature>
<evidence type="ECO:0000259" key="2">
    <source>
        <dbReference type="SMART" id="SM00867"/>
    </source>
</evidence>
<dbReference type="InterPro" id="IPR007372">
    <property type="entry name" value="Lipid/polyisoprenoid-bd_YceI"/>
</dbReference>
<dbReference type="EMBL" id="JH600070">
    <property type="protein sequence ID" value="EIJ44218.1"/>
    <property type="molecule type" value="Genomic_DNA"/>
</dbReference>
<dbReference type="PANTHER" id="PTHR34406">
    <property type="entry name" value="PROTEIN YCEI"/>
    <property type="match status" value="1"/>
</dbReference>
<name>I3CKS5_9GAMM</name>
<reference evidence="3 4" key="1">
    <citation type="submission" date="2011-11" db="EMBL/GenBank/DDBJ databases">
        <title>Improved High-Quality Draft sequence of Beggiatoa alba B18lD.</title>
        <authorList>
            <consortium name="US DOE Joint Genome Institute"/>
            <person name="Lucas S."/>
            <person name="Han J."/>
            <person name="Lapidus A."/>
            <person name="Cheng J.-F."/>
            <person name="Goodwin L."/>
            <person name="Pitluck S."/>
            <person name="Peters L."/>
            <person name="Mikhailova N."/>
            <person name="Held B."/>
            <person name="Detter J.C."/>
            <person name="Han C."/>
            <person name="Tapia R."/>
            <person name="Land M."/>
            <person name="Hauser L."/>
            <person name="Kyrpides N."/>
            <person name="Ivanova N."/>
            <person name="Pagani I."/>
            <person name="Samuel K."/>
            <person name="Teske A."/>
            <person name="Mueller J."/>
            <person name="Woyke T."/>
        </authorList>
    </citation>
    <scope>NUCLEOTIDE SEQUENCE [LARGE SCALE GENOMIC DNA]</scope>
    <source>
        <strain evidence="3 4">B18LD</strain>
    </source>
</reference>
<protein>
    <recommendedName>
        <fullName evidence="2">Lipid/polyisoprenoid-binding YceI-like domain-containing protein</fullName>
    </recommendedName>
</protein>
<dbReference type="STRING" id="395493.BegalDRAFT_3400"/>
<dbReference type="SMART" id="SM00867">
    <property type="entry name" value="YceI"/>
    <property type="match status" value="1"/>
</dbReference>
<sequence>MMMKKCFLLLLLGASSLSPWAHALEYNAVVAKDSKIDFVYTQMNVPVEGIFKAFDAQIQFDPAKPESTSAKIDIDLNSIDLGSDEANTEVKRKPWFNLAVFPKATFSSQSVKSLGNDRYEVTGELDIKGKKQAVVLPVVVKQLDAKVEFSGQFVLKRLQFNIGEGAWSDTETVADDVTIKFSVIATAKP</sequence>
<feature type="chain" id="PRO_5003669064" description="Lipid/polyisoprenoid-binding YceI-like domain-containing protein" evidence="1">
    <location>
        <begin position="24"/>
        <end position="189"/>
    </location>
</feature>
<dbReference type="Gene3D" id="2.40.128.110">
    <property type="entry name" value="Lipid/polyisoprenoid-binding, YceI-like"/>
    <property type="match status" value="1"/>
</dbReference>
<proteinExistence type="predicted"/>
<dbReference type="HOGENOM" id="CLU_071003_5_1_6"/>
<keyword evidence="4" id="KW-1185">Reference proteome</keyword>
<dbReference type="Pfam" id="PF04264">
    <property type="entry name" value="YceI"/>
    <property type="match status" value="1"/>
</dbReference>
<evidence type="ECO:0000313" key="4">
    <source>
        <dbReference type="Proteomes" id="UP000005744"/>
    </source>
</evidence>
<dbReference type="SUPFAM" id="SSF101874">
    <property type="entry name" value="YceI-like"/>
    <property type="match status" value="1"/>
</dbReference>
<organism evidence="3 4">
    <name type="scientific">Beggiatoa alba B18LD</name>
    <dbReference type="NCBI Taxonomy" id="395493"/>
    <lineage>
        <taxon>Bacteria</taxon>
        <taxon>Pseudomonadati</taxon>
        <taxon>Pseudomonadota</taxon>
        <taxon>Gammaproteobacteria</taxon>
        <taxon>Thiotrichales</taxon>
        <taxon>Thiotrichaceae</taxon>
        <taxon>Beggiatoa</taxon>
    </lineage>
</organism>
<dbReference type="InterPro" id="IPR036761">
    <property type="entry name" value="TTHA0802/YceI-like_sf"/>
</dbReference>
<dbReference type="RefSeq" id="WP_002692085.1">
    <property type="nucleotide sequence ID" value="NZ_JH600070.1"/>
</dbReference>
<evidence type="ECO:0000313" key="3">
    <source>
        <dbReference type="EMBL" id="EIJ44218.1"/>
    </source>
</evidence>
<dbReference type="Proteomes" id="UP000005744">
    <property type="component" value="Unassembled WGS sequence"/>
</dbReference>
<accession>I3CKS5</accession>
<keyword evidence="1" id="KW-0732">Signal</keyword>
<evidence type="ECO:0000256" key="1">
    <source>
        <dbReference type="SAM" id="SignalP"/>
    </source>
</evidence>
<dbReference type="PANTHER" id="PTHR34406:SF1">
    <property type="entry name" value="PROTEIN YCEI"/>
    <property type="match status" value="1"/>
</dbReference>
<feature type="signal peptide" evidence="1">
    <location>
        <begin position="1"/>
        <end position="23"/>
    </location>
</feature>